<gene>
    <name evidence="11 13" type="primary">rnhA</name>
    <name evidence="13" type="ORF">NAG76_02720</name>
</gene>
<evidence type="ECO:0000256" key="2">
    <source>
        <dbReference type="ARBA" id="ARBA00004065"/>
    </source>
</evidence>
<evidence type="ECO:0000313" key="14">
    <source>
        <dbReference type="Proteomes" id="UP001056756"/>
    </source>
</evidence>
<evidence type="ECO:0000313" key="13">
    <source>
        <dbReference type="EMBL" id="URN95190.1"/>
    </source>
</evidence>
<keyword evidence="6 11" id="KW-0540">Nuclease</keyword>
<name>A0A9J6ZGA7_9BACL</name>
<keyword evidence="10 11" id="KW-0460">Magnesium</keyword>
<evidence type="ECO:0000256" key="5">
    <source>
        <dbReference type="ARBA" id="ARBA00012180"/>
    </source>
</evidence>
<comment type="subunit">
    <text evidence="4 11">Monomer.</text>
</comment>
<dbReference type="GO" id="GO:0005737">
    <property type="term" value="C:cytoplasm"/>
    <property type="evidence" value="ECO:0007669"/>
    <property type="project" value="UniProtKB-SubCell"/>
</dbReference>
<dbReference type="HAMAP" id="MF_00042">
    <property type="entry name" value="RNase_H"/>
    <property type="match status" value="1"/>
</dbReference>
<dbReference type="PANTHER" id="PTHR10642:SF26">
    <property type="entry name" value="RIBONUCLEASE H1"/>
    <property type="match status" value="1"/>
</dbReference>
<evidence type="ECO:0000256" key="3">
    <source>
        <dbReference type="ARBA" id="ARBA00005300"/>
    </source>
</evidence>
<dbReference type="InterPro" id="IPR036397">
    <property type="entry name" value="RNaseH_sf"/>
</dbReference>
<evidence type="ECO:0000256" key="6">
    <source>
        <dbReference type="ARBA" id="ARBA00022722"/>
    </source>
</evidence>
<dbReference type="AlphaFoldDB" id="A0A9J6ZGA7"/>
<evidence type="ECO:0000256" key="1">
    <source>
        <dbReference type="ARBA" id="ARBA00000077"/>
    </source>
</evidence>
<evidence type="ECO:0000256" key="8">
    <source>
        <dbReference type="ARBA" id="ARBA00022759"/>
    </source>
</evidence>
<keyword evidence="9 11" id="KW-0378">Hydrolase</keyword>
<proteinExistence type="inferred from homology"/>
<comment type="similarity">
    <text evidence="3 11">Belongs to the RNase H family.</text>
</comment>
<dbReference type="NCBIfam" id="NF001236">
    <property type="entry name" value="PRK00203.1"/>
    <property type="match status" value="1"/>
</dbReference>
<organism evidence="13 14">
    <name type="scientific">Candidatus Pristimantibacillus lignocellulolyticus</name>
    <dbReference type="NCBI Taxonomy" id="2994561"/>
    <lineage>
        <taxon>Bacteria</taxon>
        <taxon>Bacillati</taxon>
        <taxon>Bacillota</taxon>
        <taxon>Bacilli</taxon>
        <taxon>Bacillales</taxon>
        <taxon>Paenibacillaceae</taxon>
        <taxon>Candidatus Pristimantibacillus</taxon>
    </lineage>
</organism>
<dbReference type="InterPro" id="IPR022892">
    <property type="entry name" value="RNaseHI"/>
</dbReference>
<feature type="binding site" evidence="11">
    <location>
        <position position="47"/>
    </location>
    <ligand>
        <name>Mg(2+)</name>
        <dbReference type="ChEBI" id="CHEBI:18420"/>
        <label>1</label>
    </ligand>
</feature>
<dbReference type="InterPro" id="IPR050092">
    <property type="entry name" value="RNase_H"/>
</dbReference>
<dbReference type="SUPFAM" id="SSF53098">
    <property type="entry name" value="Ribonuclease H-like"/>
    <property type="match status" value="1"/>
</dbReference>
<dbReference type="KEGG" id="plig:NAG76_02720"/>
<dbReference type="EC" id="3.1.26.4" evidence="5 11"/>
<keyword evidence="11" id="KW-0963">Cytoplasm</keyword>
<accession>A0A9J6ZGA7</accession>
<feature type="binding site" evidence="11">
    <location>
        <position position="69"/>
    </location>
    <ligand>
        <name>Mg(2+)</name>
        <dbReference type="ChEBI" id="CHEBI:18420"/>
        <label>1</label>
    </ligand>
</feature>
<keyword evidence="8 11" id="KW-0255">Endonuclease</keyword>
<dbReference type="FunFam" id="3.30.420.10:FF:000089">
    <property type="entry name" value="Ribonuclease H"/>
    <property type="match status" value="1"/>
</dbReference>
<evidence type="ECO:0000256" key="7">
    <source>
        <dbReference type="ARBA" id="ARBA00022723"/>
    </source>
</evidence>
<feature type="binding site" evidence="11">
    <location>
        <position position="9"/>
    </location>
    <ligand>
        <name>Mg(2+)</name>
        <dbReference type="ChEBI" id="CHEBI:18420"/>
        <label>1</label>
    </ligand>
</feature>
<keyword evidence="7 11" id="KW-0479">Metal-binding</keyword>
<dbReference type="PANTHER" id="PTHR10642">
    <property type="entry name" value="RIBONUCLEASE H1"/>
    <property type="match status" value="1"/>
</dbReference>
<evidence type="ECO:0000259" key="12">
    <source>
        <dbReference type="PROSITE" id="PS50879"/>
    </source>
</evidence>
<evidence type="ECO:0000256" key="11">
    <source>
        <dbReference type="HAMAP-Rule" id="MF_00042"/>
    </source>
</evidence>
<dbReference type="EMBL" id="CP097899">
    <property type="protein sequence ID" value="URN95190.1"/>
    <property type="molecule type" value="Genomic_DNA"/>
</dbReference>
<feature type="binding site" evidence="11">
    <location>
        <position position="9"/>
    </location>
    <ligand>
        <name>Mg(2+)</name>
        <dbReference type="ChEBI" id="CHEBI:18420"/>
        <label>2</label>
    </ligand>
</feature>
<dbReference type="InterPro" id="IPR002156">
    <property type="entry name" value="RNaseH_domain"/>
</dbReference>
<dbReference type="CDD" id="cd09278">
    <property type="entry name" value="RNase_HI_prokaryote_like"/>
    <property type="match status" value="1"/>
</dbReference>
<feature type="binding site" evidence="11">
    <location>
        <position position="134"/>
    </location>
    <ligand>
        <name>Mg(2+)</name>
        <dbReference type="ChEBI" id="CHEBI:18420"/>
        <label>2</label>
    </ligand>
</feature>
<reference evidence="13" key="1">
    <citation type="submission" date="2022-05" db="EMBL/GenBank/DDBJ databases">
        <title>Novel bacterial taxa in a minimal lignocellulolytic consortium and its capacity to transform plastics disclosed by genome-resolved metagenomics.</title>
        <authorList>
            <person name="Rodriguez C.A.D."/>
            <person name="Diaz-Garcia L."/>
            <person name="Herrera K."/>
            <person name="Tarazona N.A."/>
            <person name="Sproer C."/>
            <person name="Overmann J."/>
            <person name="Jimenez D.J."/>
        </authorList>
    </citation>
    <scope>NUCLEOTIDE SEQUENCE</scope>
    <source>
        <strain evidence="13">MAG5</strain>
    </source>
</reference>
<comment type="catalytic activity">
    <reaction evidence="1 11">
        <text>Endonucleolytic cleavage to 5'-phosphomonoester.</text>
        <dbReference type="EC" id="3.1.26.4"/>
    </reaction>
</comment>
<sequence length="144" mass="16533">MKEVKIYTDGACSGNPGPGGYGAILFFGEHRKEISGGQRDSTNNRMEILAVIKALEVLNEKCQVTVYSDSAYVVNCFQKGWIFGWMRNGWMNSKKQPVENQDLWKQLWQLMQQHRVEYVKVKGHSDNEFNNRCDELARAAIRSL</sequence>
<protein>
    <recommendedName>
        <fullName evidence="5 11">Ribonuclease H</fullName>
        <shortName evidence="11">RNase H</shortName>
        <ecNumber evidence="5 11">3.1.26.4</ecNumber>
    </recommendedName>
</protein>
<dbReference type="Gene3D" id="3.30.420.10">
    <property type="entry name" value="Ribonuclease H-like superfamily/Ribonuclease H"/>
    <property type="match status" value="1"/>
</dbReference>
<dbReference type="GO" id="GO:0043137">
    <property type="term" value="P:DNA replication, removal of RNA primer"/>
    <property type="evidence" value="ECO:0007669"/>
    <property type="project" value="TreeGrafter"/>
</dbReference>
<evidence type="ECO:0000256" key="4">
    <source>
        <dbReference type="ARBA" id="ARBA00011245"/>
    </source>
</evidence>
<dbReference type="InterPro" id="IPR012337">
    <property type="entry name" value="RNaseH-like_sf"/>
</dbReference>
<feature type="domain" description="RNase H type-1" evidence="12">
    <location>
        <begin position="1"/>
        <end position="142"/>
    </location>
</feature>
<comment type="subcellular location">
    <subcellularLocation>
        <location evidence="11">Cytoplasm</location>
    </subcellularLocation>
</comment>
<dbReference type="GO" id="GO:0003676">
    <property type="term" value="F:nucleic acid binding"/>
    <property type="evidence" value="ECO:0007669"/>
    <property type="project" value="InterPro"/>
</dbReference>
<evidence type="ECO:0000256" key="10">
    <source>
        <dbReference type="ARBA" id="ARBA00022842"/>
    </source>
</evidence>
<dbReference type="Pfam" id="PF00075">
    <property type="entry name" value="RNase_H"/>
    <property type="match status" value="1"/>
</dbReference>
<dbReference type="GO" id="GO:0000287">
    <property type="term" value="F:magnesium ion binding"/>
    <property type="evidence" value="ECO:0007669"/>
    <property type="project" value="UniProtKB-UniRule"/>
</dbReference>
<comment type="cofactor">
    <cofactor evidence="11">
        <name>Mg(2+)</name>
        <dbReference type="ChEBI" id="CHEBI:18420"/>
    </cofactor>
    <text evidence="11">Binds 1 Mg(2+) ion per subunit. May bind a second metal ion at a regulatory site, or after substrate binding.</text>
</comment>
<comment type="function">
    <text evidence="2 11">Endonuclease that specifically degrades the RNA of RNA-DNA hybrids.</text>
</comment>
<dbReference type="PROSITE" id="PS50879">
    <property type="entry name" value="RNASE_H_1"/>
    <property type="match status" value="1"/>
</dbReference>
<dbReference type="GO" id="GO:0004523">
    <property type="term" value="F:RNA-DNA hybrid ribonuclease activity"/>
    <property type="evidence" value="ECO:0007669"/>
    <property type="project" value="UniProtKB-UniRule"/>
</dbReference>
<evidence type="ECO:0000256" key="9">
    <source>
        <dbReference type="ARBA" id="ARBA00022801"/>
    </source>
</evidence>
<dbReference type="Proteomes" id="UP001056756">
    <property type="component" value="Chromosome"/>
</dbReference>